<keyword evidence="3" id="KW-0645">Protease</keyword>
<feature type="domain" description="LD-carboxypeptidase C-terminal" evidence="9">
    <location>
        <begin position="210"/>
        <end position="324"/>
    </location>
</feature>
<dbReference type="EMBL" id="JACVXC010000001">
    <property type="protein sequence ID" value="MBD0833900.1"/>
    <property type="molecule type" value="Genomic_DNA"/>
</dbReference>
<evidence type="ECO:0000256" key="1">
    <source>
        <dbReference type="ARBA" id="ARBA00010233"/>
    </source>
</evidence>
<dbReference type="Pfam" id="PF17676">
    <property type="entry name" value="Peptidase_S66C"/>
    <property type="match status" value="1"/>
</dbReference>
<evidence type="ECO:0000256" key="7">
    <source>
        <dbReference type="SAM" id="SignalP"/>
    </source>
</evidence>
<proteinExistence type="inferred from homology"/>
<feature type="signal peptide" evidence="7">
    <location>
        <begin position="1"/>
        <end position="24"/>
    </location>
</feature>
<dbReference type="Proteomes" id="UP000602057">
    <property type="component" value="Unassembled WGS sequence"/>
</dbReference>
<keyword evidence="5" id="KW-0720">Serine protease</keyword>
<dbReference type="CDD" id="cd07025">
    <property type="entry name" value="Peptidase_S66"/>
    <property type="match status" value="1"/>
</dbReference>
<keyword evidence="2" id="KW-0121">Carboxypeptidase</keyword>
<evidence type="ECO:0000259" key="8">
    <source>
        <dbReference type="Pfam" id="PF02016"/>
    </source>
</evidence>
<dbReference type="Gene3D" id="3.50.30.60">
    <property type="entry name" value="LD-carboxypeptidase A C-terminal domain-like"/>
    <property type="match status" value="1"/>
</dbReference>
<evidence type="ECO:0000313" key="10">
    <source>
        <dbReference type="EMBL" id="MBD0833900.1"/>
    </source>
</evidence>
<accession>A0A8J6Q9W3</accession>
<organism evidence="10 11">
    <name type="scientific">Aestuariibaculum suncheonense</name>
    <dbReference type="NCBI Taxonomy" id="1028745"/>
    <lineage>
        <taxon>Bacteria</taxon>
        <taxon>Pseudomonadati</taxon>
        <taxon>Bacteroidota</taxon>
        <taxon>Flavobacteriia</taxon>
        <taxon>Flavobacteriales</taxon>
        <taxon>Flavobacteriaceae</taxon>
    </lineage>
</organism>
<name>A0A8J6Q9W3_9FLAO</name>
<dbReference type="SUPFAM" id="SSF52317">
    <property type="entry name" value="Class I glutamine amidotransferase-like"/>
    <property type="match status" value="1"/>
</dbReference>
<keyword evidence="11" id="KW-1185">Reference proteome</keyword>
<feature type="active site" description="Charge relay system" evidence="6">
    <location>
        <position position="310"/>
    </location>
</feature>
<comment type="caution">
    <text evidence="10">The sequence shown here is derived from an EMBL/GenBank/DDBJ whole genome shotgun (WGS) entry which is preliminary data.</text>
</comment>
<feature type="chain" id="PRO_5035282050" evidence="7">
    <location>
        <begin position="25"/>
        <end position="339"/>
    </location>
</feature>
<gene>
    <name evidence="10" type="ORF">ICJ84_00475</name>
</gene>
<evidence type="ECO:0000256" key="6">
    <source>
        <dbReference type="PIRSR" id="PIRSR028757-1"/>
    </source>
</evidence>
<dbReference type="InterPro" id="IPR003507">
    <property type="entry name" value="S66_fam"/>
</dbReference>
<dbReference type="PANTHER" id="PTHR30237">
    <property type="entry name" value="MURAMOYLTETRAPEPTIDE CARBOXYPEPTIDASE"/>
    <property type="match status" value="1"/>
</dbReference>
<reference evidence="10" key="2">
    <citation type="submission" date="2020-09" db="EMBL/GenBank/DDBJ databases">
        <authorList>
            <person name="Wu Z."/>
        </authorList>
    </citation>
    <scope>NUCLEOTIDE SEQUENCE</scope>
    <source>
        <strain evidence="10">SC17</strain>
    </source>
</reference>
<dbReference type="PIRSF" id="PIRSF028757">
    <property type="entry name" value="LD-carboxypeptidase"/>
    <property type="match status" value="1"/>
</dbReference>
<dbReference type="AlphaFoldDB" id="A0A8J6Q9W3"/>
<sequence>MSKISILSLLFFAVLFFGKTNTSAQSFSTNTTNTLIQPPYLKAGDTVAIVAPSGILKNRTDEIEKAKALLASWGLHAIVGKHVFNQADHFAGTDEERCEDFQWAMNDKTIRAIWCARGGYGAIRILDKLDFTQFNKNPKWLIGYSDITALHNLMHVKGFESIHAMMCTSLQDDEATIPETIETFRKVIFGETLSYTLAGSNYNKEGSVTAPIVGGNLSILYSMLGSETSIDTTGKILFIEEIGEYKYHIDRMLQSLKRAGYFDRCAGVLVGDMSKVKRNTTPWGSSVEQLILDVLKDCDFPIAFNMPAGHEKDNRALILGENVEFIVKKQQSTIKFNNP</sequence>
<dbReference type="InterPro" id="IPR040921">
    <property type="entry name" value="Peptidase_S66C"/>
</dbReference>
<feature type="active site" description="Nucleophile" evidence="6">
    <location>
        <position position="145"/>
    </location>
</feature>
<keyword evidence="7" id="KW-0732">Signal</keyword>
<feature type="active site" description="Charge relay system" evidence="6">
    <location>
        <position position="240"/>
    </location>
</feature>
<reference evidence="10" key="1">
    <citation type="journal article" date="2013" name="Int. J. Syst. Evol. Microbiol.">
        <title>Aestuariibaculum suncheonense gen. nov., sp. nov., a marine bacterium of the family Flavobacteriaceae isolated from a tidal flat and emended descriptions of the genera Gaetbulibacter and Tamlana.</title>
        <authorList>
            <person name="Jeong S.H."/>
            <person name="Park M.S."/>
            <person name="Jin H.M."/>
            <person name="Lee K."/>
            <person name="Park W."/>
            <person name="Jeon C.O."/>
        </authorList>
    </citation>
    <scope>NUCLEOTIDE SEQUENCE</scope>
    <source>
        <strain evidence="10">SC17</strain>
    </source>
</reference>
<dbReference type="InterPro" id="IPR027478">
    <property type="entry name" value="LdcA_N"/>
</dbReference>
<dbReference type="SUPFAM" id="SSF141986">
    <property type="entry name" value="LD-carboxypeptidase A C-terminal domain-like"/>
    <property type="match status" value="1"/>
</dbReference>
<dbReference type="PANTHER" id="PTHR30237:SF2">
    <property type="entry name" value="MUREIN TETRAPEPTIDE CARBOXYPEPTIDASE"/>
    <property type="match status" value="1"/>
</dbReference>
<dbReference type="Gene3D" id="3.40.50.10740">
    <property type="entry name" value="Class I glutamine amidotransferase-like"/>
    <property type="match status" value="1"/>
</dbReference>
<protein>
    <submittedName>
        <fullName evidence="10">LD-carboxypeptidase</fullName>
    </submittedName>
</protein>
<comment type="similarity">
    <text evidence="1">Belongs to the peptidase S66 family.</text>
</comment>
<dbReference type="InterPro" id="IPR027461">
    <property type="entry name" value="Carboxypeptidase_A_C_sf"/>
</dbReference>
<evidence type="ECO:0000259" key="9">
    <source>
        <dbReference type="Pfam" id="PF17676"/>
    </source>
</evidence>
<dbReference type="Pfam" id="PF02016">
    <property type="entry name" value="Peptidase_S66"/>
    <property type="match status" value="1"/>
</dbReference>
<evidence type="ECO:0000256" key="4">
    <source>
        <dbReference type="ARBA" id="ARBA00022801"/>
    </source>
</evidence>
<dbReference type="InterPro" id="IPR040449">
    <property type="entry name" value="Peptidase_S66_N"/>
</dbReference>
<dbReference type="RefSeq" id="WP_188214399.1">
    <property type="nucleotide sequence ID" value="NZ_BAABGH010000004.1"/>
</dbReference>
<feature type="domain" description="LD-carboxypeptidase N-terminal" evidence="8">
    <location>
        <begin position="47"/>
        <end position="164"/>
    </location>
</feature>
<evidence type="ECO:0000256" key="5">
    <source>
        <dbReference type="ARBA" id="ARBA00022825"/>
    </source>
</evidence>
<dbReference type="GO" id="GO:0004180">
    <property type="term" value="F:carboxypeptidase activity"/>
    <property type="evidence" value="ECO:0007669"/>
    <property type="project" value="UniProtKB-KW"/>
</dbReference>
<evidence type="ECO:0000256" key="2">
    <source>
        <dbReference type="ARBA" id="ARBA00022645"/>
    </source>
</evidence>
<dbReference type="GO" id="GO:0006508">
    <property type="term" value="P:proteolysis"/>
    <property type="evidence" value="ECO:0007669"/>
    <property type="project" value="UniProtKB-KW"/>
</dbReference>
<keyword evidence="4" id="KW-0378">Hydrolase</keyword>
<dbReference type="InterPro" id="IPR029062">
    <property type="entry name" value="Class_I_gatase-like"/>
</dbReference>
<evidence type="ECO:0000313" key="11">
    <source>
        <dbReference type="Proteomes" id="UP000602057"/>
    </source>
</evidence>
<evidence type="ECO:0000256" key="3">
    <source>
        <dbReference type="ARBA" id="ARBA00022670"/>
    </source>
</evidence>
<dbReference type="GO" id="GO:0008236">
    <property type="term" value="F:serine-type peptidase activity"/>
    <property type="evidence" value="ECO:0007669"/>
    <property type="project" value="UniProtKB-KW"/>
</dbReference>